<dbReference type="AlphaFoldDB" id="A0A383A0E7"/>
<feature type="non-terminal residue" evidence="3">
    <location>
        <position position="254"/>
    </location>
</feature>
<evidence type="ECO:0000313" key="3">
    <source>
        <dbReference type="EMBL" id="SVE01151.1"/>
    </source>
</evidence>
<sequence>YRMQVPGDSLSRFPTLVNIQQCYVEQYMVEQIDAHDDLIDLRWQSRLAGIETRSDGVMVDVETPDGDYSLEADWLVACDGARSFVRSAMDLRYVGTQFEDGYIIVDILMKSELGPGRRAWFNPPSNPGATLLLHKHRNDLWRFDYQLREDDDPEEAVKPENVFARIQDHLELIGETASWSPVWISTYNAKCMSLESYRHGRVLFAGDAAHLVPIFGVRGMNSGIEDIDNLAWKLALVGQGRGTDKLMDSYSDER</sequence>
<dbReference type="Gene3D" id="3.30.70.2450">
    <property type="match status" value="1"/>
</dbReference>
<feature type="domain" description="FAD-binding" evidence="2">
    <location>
        <begin position="13"/>
        <end position="254"/>
    </location>
</feature>
<accession>A0A383A0E7</accession>
<keyword evidence="1" id="KW-0560">Oxidoreductase</keyword>
<dbReference type="PANTHER" id="PTHR43476">
    <property type="entry name" value="3-(3-HYDROXY-PHENYL)PROPIONATE/3-HYDROXYCINNAMIC ACID HYDROXYLASE"/>
    <property type="match status" value="1"/>
</dbReference>
<dbReference type="SUPFAM" id="SSF51905">
    <property type="entry name" value="FAD/NAD(P)-binding domain"/>
    <property type="match status" value="1"/>
</dbReference>
<evidence type="ECO:0000259" key="2">
    <source>
        <dbReference type="Pfam" id="PF01494"/>
    </source>
</evidence>
<dbReference type="GO" id="GO:0019622">
    <property type="term" value="P:3-(3-hydroxy)phenylpropionate catabolic process"/>
    <property type="evidence" value="ECO:0007669"/>
    <property type="project" value="TreeGrafter"/>
</dbReference>
<evidence type="ECO:0000256" key="1">
    <source>
        <dbReference type="ARBA" id="ARBA00023002"/>
    </source>
</evidence>
<dbReference type="EMBL" id="UINC01188102">
    <property type="protein sequence ID" value="SVE01151.1"/>
    <property type="molecule type" value="Genomic_DNA"/>
</dbReference>
<dbReference type="Pfam" id="PF01494">
    <property type="entry name" value="FAD_binding_3"/>
    <property type="match status" value="1"/>
</dbReference>
<reference evidence="3" key="1">
    <citation type="submission" date="2018-05" db="EMBL/GenBank/DDBJ databases">
        <authorList>
            <person name="Lanie J.A."/>
            <person name="Ng W.-L."/>
            <person name="Kazmierczak K.M."/>
            <person name="Andrzejewski T.M."/>
            <person name="Davidsen T.M."/>
            <person name="Wayne K.J."/>
            <person name="Tettelin H."/>
            <person name="Glass J.I."/>
            <person name="Rusch D."/>
            <person name="Podicherti R."/>
            <person name="Tsui H.-C.T."/>
            <person name="Winkler M.E."/>
        </authorList>
    </citation>
    <scope>NUCLEOTIDE SEQUENCE</scope>
</reference>
<dbReference type="InterPro" id="IPR050631">
    <property type="entry name" value="PheA/TfdB_FAD_monoxygenase"/>
</dbReference>
<dbReference type="GO" id="GO:0071949">
    <property type="term" value="F:FAD binding"/>
    <property type="evidence" value="ECO:0007669"/>
    <property type="project" value="InterPro"/>
</dbReference>
<name>A0A383A0E7_9ZZZZ</name>
<dbReference type="PRINTS" id="PR00420">
    <property type="entry name" value="RNGMNOXGNASE"/>
</dbReference>
<dbReference type="InterPro" id="IPR002938">
    <property type="entry name" value="FAD-bd"/>
</dbReference>
<dbReference type="PANTHER" id="PTHR43476:SF3">
    <property type="entry name" value="FAD-BINDING MONOOXYGENASE"/>
    <property type="match status" value="1"/>
</dbReference>
<proteinExistence type="predicted"/>
<dbReference type="Gene3D" id="3.50.50.60">
    <property type="entry name" value="FAD/NAD(P)-binding domain"/>
    <property type="match status" value="1"/>
</dbReference>
<organism evidence="3">
    <name type="scientific">marine metagenome</name>
    <dbReference type="NCBI Taxonomy" id="408172"/>
    <lineage>
        <taxon>unclassified sequences</taxon>
        <taxon>metagenomes</taxon>
        <taxon>ecological metagenomes</taxon>
    </lineage>
</organism>
<protein>
    <recommendedName>
        <fullName evidence="2">FAD-binding domain-containing protein</fullName>
    </recommendedName>
</protein>
<gene>
    <name evidence="3" type="ORF">METZ01_LOCUS454005</name>
</gene>
<dbReference type="GO" id="GO:0008688">
    <property type="term" value="F:3-(3-hydroxyphenyl)propionate hydroxylase activity"/>
    <property type="evidence" value="ECO:0007669"/>
    <property type="project" value="TreeGrafter"/>
</dbReference>
<feature type="non-terminal residue" evidence="3">
    <location>
        <position position="1"/>
    </location>
</feature>
<dbReference type="InterPro" id="IPR036188">
    <property type="entry name" value="FAD/NAD-bd_sf"/>
</dbReference>